<sequence>MIKARDWWFLGKEERRTFLDEIDTFHSYDKKKKKCRMLYNNFFKDVDLIFIIHFENGSFLDVRMFKINHFTLKRNRIIQYHFKDKDDLIKNSSAFDFLDVDGKQAVQFKNIKFLH</sequence>
<dbReference type="EMBL" id="KE647189">
    <property type="protein sequence ID" value="EQB60986.1"/>
    <property type="molecule type" value="Genomic_DNA"/>
</dbReference>
<keyword evidence="2" id="KW-1185">Reference proteome</keyword>
<dbReference type="AlphaFoldDB" id="T0MCT6"/>
<dbReference type="Proteomes" id="UP000053780">
    <property type="component" value="Unassembled WGS sequence"/>
</dbReference>
<reference evidence="1 2" key="1">
    <citation type="journal article" date="2013" name="BMC Genomics">
        <title>Genome sequencing and comparative genomics of honey bee microsporidia, Nosema apis reveal novel insights into host-parasite interactions.</title>
        <authorList>
            <person name="Chen Yp."/>
            <person name="Pettis J.S."/>
            <person name="Zhao Y."/>
            <person name="Liu X."/>
            <person name="Tallon L.J."/>
            <person name="Sadzewicz L.D."/>
            <person name="Li R."/>
            <person name="Zheng H."/>
            <person name="Huang S."/>
            <person name="Zhang X."/>
            <person name="Hamilton M.C."/>
            <person name="Pernal S.F."/>
            <person name="Melathopoulos A.P."/>
            <person name="Yan X."/>
            <person name="Evans J.D."/>
        </authorList>
    </citation>
    <scope>NUCLEOTIDE SEQUENCE [LARGE SCALE GENOMIC DNA]</scope>
    <source>
        <strain evidence="1 2">BRL 01</strain>
    </source>
</reference>
<protein>
    <submittedName>
        <fullName evidence="1">Uncharacterized protein</fullName>
    </submittedName>
</protein>
<proteinExistence type="predicted"/>
<organism evidence="1 2">
    <name type="scientific">Vairimorpha apis BRL 01</name>
    <dbReference type="NCBI Taxonomy" id="1037528"/>
    <lineage>
        <taxon>Eukaryota</taxon>
        <taxon>Fungi</taxon>
        <taxon>Fungi incertae sedis</taxon>
        <taxon>Microsporidia</taxon>
        <taxon>Nosematidae</taxon>
        <taxon>Vairimorpha</taxon>
    </lineage>
</organism>
<evidence type="ECO:0000313" key="1">
    <source>
        <dbReference type="EMBL" id="EQB60986.1"/>
    </source>
</evidence>
<gene>
    <name evidence="1" type="ORF">NAPIS_ORF01439</name>
</gene>
<dbReference type="VEuPathDB" id="MicrosporidiaDB:NAPIS_ORF01439"/>
<dbReference type="HOGENOM" id="CLU_2109717_0_0_1"/>
<accession>T0MCT6</accession>
<evidence type="ECO:0000313" key="2">
    <source>
        <dbReference type="Proteomes" id="UP000053780"/>
    </source>
</evidence>
<name>T0MCT6_9MICR</name>